<evidence type="ECO:0000256" key="3">
    <source>
        <dbReference type="PROSITE-ProRule" id="PRU00221"/>
    </source>
</evidence>
<feature type="repeat" description="WD" evidence="3">
    <location>
        <begin position="35"/>
        <end position="67"/>
    </location>
</feature>
<dbReference type="GO" id="GO:0032040">
    <property type="term" value="C:small-subunit processome"/>
    <property type="evidence" value="ECO:0007669"/>
    <property type="project" value="TreeGrafter"/>
</dbReference>
<keyword evidence="2" id="KW-0677">Repeat</keyword>
<organism evidence="4">
    <name type="scientific">Sesamum latifolium</name>
    <dbReference type="NCBI Taxonomy" id="2727402"/>
    <lineage>
        <taxon>Eukaryota</taxon>
        <taxon>Viridiplantae</taxon>
        <taxon>Streptophyta</taxon>
        <taxon>Embryophyta</taxon>
        <taxon>Tracheophyta</taxon>
        <taxon>Spermatophyta</taxon>
        <taxon>Magnoliopsida</taxon>
        <taxon>eudicotyledons</taxon>
        <taxon>Gunneridae</taxon>
        <taxon>Pentapetalae</taxon>
        <taxon>asterids</taxon>
        <taxon>lamiids</taxon>
        <taxon>Lamiales</taxon>
        <taxon>Pedaliaceae</taxon>
        <taxon>Sesamum</taxon>
    </lineage>
</organism>
<dbReference type="Gene3D" id="2.130.10.10">
    <property type="entry name" value="YVTN repeat-like/Quinoprotein amine dehydrogenase"/>
    <property type="match status" value="1"/>
</dbReference>
<dbReference type="PANTHER" id="PTHR19853">
    <property type="entry name" value="WD REPEAT CONTAINING PROTEIN 3 WDR3"/>
    <property type="match status" value="1"/>
</dbReference>
<dbReference type="InterPro" id="IPR051570">
    <property type="entry name" value="TBC1_cilium_biogenesis"/>
</dbReference>
<dbReference type="SUPFAM" id="SSF50978">
    <property type="entry name" value="WD40 repeat-like"/>
    <property type="match status" value="1"/>
</dbReference>
<dbReference type="GO" id="GO:0034388">
    <property type="term" value="C:Pwp2p-containing subcomplex of 90S preribosome"/>
    <property type="evidence" value="ECO:0007669"/>
    <property type="project" value="TreeGrafter"/>
</dbReference>
<dbReference type="Pfam" id="PF00400">
    <property type="entry name" value="WD40"/>
    <property type="match status" value="1"/>
</dbReference>
<dbReference type="EMBL" id="JACGWN010000011">
    <property type="protein sequence ID" value="KAL0420550.1"/>
    <property type="molecule type" value="Genomic_DNA"/>
</dbReference>
<comment type="caution">
    <text evidence="4">The sequence shown here is derived from an EMBL/GenBank/DDBJ whole genome shotgun (WGS) entry which is preliminary data.</text>
</comment>
<evidence type="ECO:0000256" key="1">
    <source>
        <dbReference type="ARBA" id="ARBA00022574"/>
    </source>
</evidence>
<gene>
    <name evidence="4" type="ORF">Slati_3077900</name>
</gene>
<proteinExistence type="predicted"/>
<dbReference type="InterPro" id="IPR036322">
    <property type="entry name" value="WD40_repeat_dom_sf"/>
</dbReference>
<dbReference type="FunFam" id="2.130.10.10:FF:001298">
    <property type="entry name" value="WD repeat-containing protein 3 isoform A"/>
    <property type="match status" value="1"/>
</dbReference>
<dbReference type="GO" id="GO:0030490">
    <property type="term" value="P:maturation of SSU-rRNA"/>
    <property type="evidence" value="ECO:0007669"/>
    <property type="project" value="TreeGrafter"/>
</dbReference>
<accession>A0AAW2UT24</accession>
<sequence length="184" mass="21126">MAVKFVRNTHYMFSVGKDRLVKYWDADKFELLLTLEGHHSEVWCLAVGNRGDFLVTGSHDRSIRRWDRTEEPFFIEEEKEKRLEEMFESDIDNVFESKYAPKEELPEEGAVALAGKKTGETVTAADSIMEALDIAEEELKRIAEHKEEKSKGKVGDFRPKLLLLGLSPCCYVLRAQFPRGNTLV</sequence>
<dbReference type="InterPro" id="IPR015943">
    <property type="entry name" value="WD40/YVTN_repeat-like_dom_sf"/>
</dbReference>
<name>A0AAW2UT24_9LAMI</name>
<reference evidence="4" key="2">
    <citation type="journal article" date="2024" name="Plant">
        <title>Genomic evolution and insights into agronomic trait innovations of Sesamum species.</title>
        <authorList>
            <person name="Miao H."/>
            <person name="Wang L."/>
            <person name="Qu L."/>
            <person name="Liu H."/>
            <person name="Sun Y."/>
            <person name="Le M."/>
            <person name="Wang Q."/>
            <person name="Wei S."/>
            <person name="Zheng Y."/>
            <person name="Lin W."/>
            <person name="Duan Y."/>
            <person name="Cao H."/>
            <person name="Xiong S."/>
            <person name="Wang X."/>
            <person name="Wei L."/>
            <person name="Li C."/>
            <person name="Ma Q."/>
            <person name="Ju M."/>
            <person name="Zhao R."/>
            <person name="Li G."/>
            <person name="Mu C."/>
            <person name="Tian Q."/>
            <person name="Mei H."/>
            <person name="Zhang T."/>
            <person name="Gao T."/>
            <person name="Zhang H."/>
        </authorList>
    </citation>
    <scope>NUCLEOTIDE SEQUENCE</scope>
    <source>
        <strain evidence="4">KEN1</strain>
    </source>
</reference>
<dbReference type="PANTHER" id="PTHR19853:SF0">
    <property type="entry name" value="WD REPEAT-CONTAINING PROTEIN 3"/>
    <property type="match status" value="1"/>
</dbReference>
<reference evidence="4" key="1">
    <citation type="submission" date="2020-06" db="EMBL/GenBank/DDBJ databases">
        <authorList>
            <person name="Li T."/>
            <person name="Hu X."/>
            <person name="Zhang T."/>
            <person name="Song X."/>
            <person name="Zhang H."/>
            <person name="Dai N."/>
            <person name="Sheng W."/>
            <person name="Hou X."/>
            <person name="Wei L."/>
        </authorList>
    </citation>
    <scope>NUCLEOTIDE SEQUENCE</scope>
    <source>
        <strain evidence="4">KEN1</strain>
        <tissue evidence="4">Leaf</tissue>
    </source>
</reference>
<protein>
    <submittedName>
        <fullName evidence="4">WD repeat-containing protein C3D6.12</fullName>
    </submittedName>
</protein>
<dbReference type="GO" id="GO:0030515">
    <property type="term" value="F:snoRNA binding"/>
    <property type="evidence" value="ECO:0007669"/>
    <property type="project" value="TreeGrafter"/>
</dbReference>
<feature type="repeat" description="WD" evidence="3">
    <location>
        <begin position="1"/>
        <end position="34"/>
    </location>
</feature>
<dbReference type="PROSITE" id="PS50082">
    <property type="entry name" value="WD_REPEATS_2"/>
    <property type="match status" value="2"/>
</dbReference>
<evidence type="ECO:0000313" key="4">
    <source>
        <dbReference type="EMBL" id="KAL0420550.1"/>
    </source>
</evidence>
<keyword evidence="1 3" id="KW-0853">WD repeat</keyword>
<dbReference type="SMART" id="SM00320">
    <property type="entry name" value="WD40"/>
    <property type="match status" value="1"/>
</dbReference>
<dbReference type="PROSITE" id="PS50294">
    <property type="entry name" value="WD_REPEATS_REGION"/>
    <property type="match status" value="1"/>
</dbReference>
<dbReference type="InterPro" id="IPR001680">
    <property type="entry name" value="WD40_rpt"/>
</dbReference>
<dbReference type="AlphaFoldDB" id="A0AAW2UT24"/>
<evidence type="ECO:0000256" key="2">
    <source>
        <dbReference type="ARBA" id="ARBA00022737"/>
    </source>
</evidence>